<dbReference type="Proteomes" id="UP000063718">
    <property type="component" value="Unassembled WGS sequence"/>
</dbReference>
<gene>
    <name evidence="1" type="ORF">MTY_2162</name>
</gene>
<dbReference type="GeneID" id="45617106"/>
<dbReference type="AlphaFoldDB" id="A0A0S6UH37"/>
<organism evidence="1">
    <name type="scientific">Moorella thermoacetica Y72</name>
    <dbReference type="NCBI Taxonomy" id="1325331"/>
    <lineage>
        <taxon>Bacteria</taxon>
        <taxon>Bacillati</taxon>
        <taxon>Bacillota</taxon>
        <taxon>Clostridia</taxon>
        <taxon>Neomoorellales</taxon>
        <taxon>Neomoorellaceae</taxon>
        <taxon>Neomoorella</taxon>
    </lineage>
</organism>
<evidence type="ECO:0000313" key="1">
    <source>
        <dbReference type="EMBL" id="GAF26822.1"/>
    </source>
</evidence>
<dbReference type="EMBL" id="DF238840">
    <property type="protein sequence ID" value="GAF26822.1"/>
    <property type="molecule type" value="Genomic_DNA"/>
</dbReference>
<accession>A0A0S6UH37</accession>
<proteinExistence type="predicted"/>
<reference evidence="1" key="1">
    <citation type="journal article" date="2014" name="Gene">
        <title>Genome-guided analysis of transformation efficiency and carbon dioxide assimilation by Moorella thermoacetica Y72.</title>
        <authorList>
            <person name="Tsukahara K."/>
            <person name="Kita A."/>
            <person name="Nakashimada Y."/>
            <person name="Hoshino T."/>
            <person name="Murakami K."/>
        </authorList>
    </citation>
    <scope>NUCLEOTIDE SEQUENCE [LARGE SCALE GENOMIC DNA]</scope>
    <source>
        <strain evidence="1">Y72</strain>
    </source>
</reference>
<dbReference type="RefSeq" id="WP_011392590.1">
    <property type="nucleotide sequence ID" value="NZ_DF238840.1"/>
</dbReference>
<name>A0A0S6UH37_NEOTH</name>
<sequence length="179" mass="19778">MHFKGWRLHFVLLAALLSLSLLTGGQWAYQHFGQEKPLARALEAVPGVQGVQITSGTSGLEVGVTLGQVADLQQTYKQLEKVIQGIYGQQPVKVVIKDNPSPVLDRLWQASQYSVYEASVRGNFTTMATSIAQLASKAGVPDYAINIDERNIYLQFRQGQNYLYRIIPRQNNSQQGGGV</sequence>
<protein>
    <submittedName>
        <fullName evidence="1">Thiamine pyrophosphate-requiring enzymes</fullName>
    </submittedName>
</protein>